<organism evidence="2 3">
    <name type="scientific">Streptomyces sp. 900116325</name>
    <dbReference type="NCBI Taxonomy" id="3154295"/>
    <lineage>
        <taxon>Bacteria</taxon>
        <taxon>Bacillati</taxon>
        <taxon>Actinomycetota</taxon>
        <taxon>Actinomycetes</taxon>
        <taxon>Kitasatosporales</taxon>
        <taxon>Streptomycetaceae</taxon>
        <taxon>Streptomyces</taxon>
    </lineage>
</organism>
<evidence type="ECO:0000256" key="1">
    <source>
        <dbReference type="ARBA" id="ARBA00022833"/>
    </source>
</evidence>
<dbReference type="InterPro" id="IPR003737">
    <property type="entry name" value="GlcNAc_PI_deacetylase-related"/>
</dbReference>
<dbReference type="Pfam" id="PF02585">
    <property type="entry name" value="PIG-L"/>
    <property type="match status" value="1"/>
</dbReference>
<dbReference type="Proteomes" id="UP001550044">
    <property type="component" value="Unassembled WGS sequence"/>
</dbReference>
<gene>
    <name evidence="2" type="ORF">ABZV61_35325</name>
</gene>
<name>A0ABV2ULG0_9ACTN</name>
<dbReference type="PANTHER" id="PTHR12993:SF26">
    <property type="entry name" value="1D-MYO-INOSITOL 2-ACETAMIDO-2-DEOXY-ALPHA-D-GLUCOPYRANOSIDE DEACETYLASE"/>
    <property type="match status" value="1"/>
</dbReference>
<sequence length="310" mass="33481">MAGNSLFCHFRIEGPKHLSTSETRRPTLMVIHAHPDDEASQTGGTLARYAAAGFRTVLVTCTDGRQGNGVDGCKPGHRDHRPEQIAARRSHELAMSKVALGISDLVQLDYPDSGMPESANDTDPRAFSRLEGEPITLQLEALMRKYQPDVVVTYPPNGLSNHPDHVRTHELTVAAFGRIRKAGGLPAGRDGETGPERRMPKLYYIALSVSRLKAARTRAEATLGPGIWTPPLEIGVDDDSITTAVNISGFWAHKLRALAAHASQADASALLRVLNVTGQENPVEEYILADPPWSGGEQESDLFQGIVGGS</sequence>
<evidence type="ECO:0000313" key="3">
    <source>
        <dbReference type="Proteomes" id="UP001550044"/>
    </source>
</evidence>
<dbReference type="EMBL" id="JBEXIP010000047">
    <property type="protein sequence ID" value="MET8437939.1"/>
    <property type="molecule type" value="Genomic_DNA"/>
</dbReference>
<dbReference type="PANTHER" id="PTHR12993">
    <property type="entry name" value="N-ACETYLGLUCOSAMINYL-PHOSPHATIDYLINOSITOL DE-N-ACETYLASE-RELATED"/>
    <property type="match status" value="1"/>
</dbReference>
<dbReference type="Gene3D" id="3.40.50.10320">
    <property type="entry name" value="LmbE-like"/>
    <property type="match status" value="1"/>
</dbReference>
<dbReference type="InterPro" id="IPR024078">
    <property type="entry name" value="LmbE-like_dom_sf"/>
</dbReference>
<dbReference type="SUPFAM" id="SSF102588">
    <property type="entry name" value="LmbE-like"/>
    <property type="match status" value="1"/>
</dbReference>
<reference evidence="2 3" key="1">
    <citation type="submission" date="2024-06" db="EMBL/GenBank/DDBJ databases">
        <title>The Natural Products Discovery Center: Release of the First 8490 Sequenced Strains for Exploring Actinobacteria Biosynthetic Diversity.</title>
        <authorList>
            <person name="Kalkreuter E."/>
            <person name="Kautsar S.A."/>
            <person name="Yang D."/>
            <person name="Bader C.D."/>
            <person name="Teijaro C.N."/>
            <person name="Fluegel L."/>
            <person name="Davis C.M."/>
            <person name="Simpson J.R."/>
            <person name="Lauterbach L."/>
            <person name="Steele A.D."/>
            <person name="Gui C."/>
            <person name="Meng S."/>
            <person name="Li G."/>
            <person name="Viehrig K."/>
            <person name="Ye F."/>
            <person name="Su P."/>
            <person name="Kiefer A.F."/>
            <person name="Nichols A."/>
            <person name="Cepeda A.J."/>
            <person name="Yan W."/>
            <person name="Fan B."/>
            <person name="Jiang Y."/>
            <person name="Adhikari A."/>
            <person name="Zheng C.-J."/>
            <person name="Schuster L."/>
            <person name="Cowan T.M."/>
            <person name="Smanski M.J."/>
            <person name="Chevrette M.G."/>
            <person name="De Carvalho L.P.S."/>
            <person name="Shen B."/>
        </authorList>
    </citation>
    <scope>NUCLEOTIDE SEQUENCE [LARGE SCALE GENOMIC DNA]</scope>
    <source>
        <strain evidence="2 3">NPDC005137</strain>
    </source>
</reference>
<protein>
    <submittedName>
        <fullName evidence="2">PIG-L family deacetylase</fullName>
    </submittedName>
</protein>
<keyword evidence="1" id="KW-0862">Zinc</keyword>
<comment type="caution">
    <text evidence="2">The sequence shown here is derived from an EMBL/GenBank/DDBJ whole genome shotgun (WGS) entry which is preliminary data.</text>
</comment>
<keyword evidence="3" id="KW-1185">Reference proteome</keyword>
<dbReference type="RefSeq" id="WP_356712454.1">
    <property type="nucleotide sequence ID" value="NZ_JBEXIP010000047.1"/>
</dbReference>
<accession>A0ABV2ULG0</accession>
<proteinExistence type="predicted"/>
<evidence type="ECO:0000313" key="2">
    <source>
        <dbReference type="EMBL" id="MET8437939.1"/>
    </source>
</evidence>